<dbReference type="GO" id="GO:0005576">
    <property type="term" value="C:extracellular region"/>
    <property type="evidence" value="ECO:0007669"/>
    <property type="project" value="UniProtKB-SubCell"/>
</dbReference>
<keyword evidence="2" id="KW-0964">Secreted</keyword>
<keyword evidence="6" id="KW-1185">Reference proteome</keyword>
<dbReference type="SUPFAM" id="SSF82895">
    <property type="entry name" value="TSP-1 type 1 repeat"/>
    <property type="match status" value="1"/>
</dbReference>
<keyword evidence="4" id="KW-0677">Repeat</keyword>
<keyword evidence="3" id="KW-0732">Signal</keyword>
<evidence type="ECO:0000256" key="2">
    <source>
        <dbReference type="ARBA" id="ARBA00022525"/>
    </source>
</evidence>
<dbReference type="InterPro" id="IPR000884">
    <property type="entry name" value="TSP1_rpt"/>
</dbReference>
<dbReference type="Pfam" id="PF19030">
    <property type="entry name" value="TSP1_ADAMTS"/>
    <property type="match status" value="1"/>
</dbReference>
<evidence type="ECO:0000256" key="3">
    <source>
        <dbReference type="ARBA" id="ARBA00022729"/>
    </source>
</evidence>
<sequence length="117" mass="12484">MCSYLNDKSVFYLVLGITQVTIDIVGCDMKVGSGKTKDLCGVCGGNGSTCQSKYSWSLESISACSKSCGGGFKMAAPICKSLEDDSTTDEENCNLDKKPTKTILPCNMHPCATNYKV</sequence>
<dbReference type="EMBL" id="JAHXZJ010002237">
    <property type="protein sequence ID" value="KAH0546493.1"/>
    <property type="molecule type" value="Genomic_DNA"/>
</dbReference>
<evidence type="ECO:0000313" key="5">
    <source>
        <dbReference type="EMBL" id="KAH0546493.1"/>
    </source>
</evidence>
<dbReference type="FunFam" id="2.20.100.10:FF:000005">
    <property type="entry name" value="ADAM metallopeptidase with thrombospondin type 1 motif 9"/>
    <property type="match status" value="1"/>
</dbReference>
<dbReference type="Proteomes" id="UP000826195">
    <property type="component" value="Unassembled WGS sequence"/>
</dbReference>
<gene>
    <name evidence="5" type="ORF">KQX54_010441</name>
</gene>
<dbReference type="PROSITE" id="PS50092">
    <property type="entry name" value="TSP1"/>
    <property type="match status" value="1"/>
</dbReference>
<proteinExistence type="predicted"/>
<evidence type="ECO:0000313" key="6">
    <source>
        <dbReference type="Proteomes" id="UP000826195"/>
    </source>
</evidence>
<dbReference type="Gene3D" id="2.20.100.10">
    <property type="entry name" value="Thrombospondin type-1 (TSP1) repeat"/>
    <property type="match status" value="1"/>
</dbReference>
<protein>
    <submittedName>
        <fullName evidence="5">Uncharacterized protein</fullName>
    </submittedName>
</protein>
<organism evidence="5 6">
    <name type="scientific">Cotesia glomerata</name>
    <name type="common">Lepidopteran parasitic wasp</name>
    <name type="synonym">Apanteles glomeratus</name>
    <dbReference type="NCBI Taxonomy" id="32391"/>
    <lineage>
        <taxon>Eukaryota</taxon>
        <taxon>Metazoa</taxon>
        <taxon>Ecdysozoa</taxon>
        <taxon>Arthropoda</taxon>
        <taxon>Hexapoda</taxon>
        <taxon>Insecta</taxon>
        <taxon>Pterygota</taxon>
        <taxon>Neoptera</taxon>
        <taxon>Endopterygota</taxon>
        <taxon>Hymenoptera</taxon>
        <taxon>Apocrita</taxon>
        <taxon>Ichneumonoidea</taxon>
        <taxon>Braconidae</taxon>
        <taxon>Microgastrinae</taxon>
        <taxon>Cotesia</taxon>
    </lineage>
</organism>
<evidence type="ECO:0000256" key="4">
    <source>
        <dbReference type="ARBA" id="ARBA00022737"/>
    </source>
</evidence>
<comment type="caution">
    <text evidence="5">The sequence shown here is derived from an EMBL/GenBank/DDBJ whole genome shotgun (WGS) entry which is preliminary data.</text>
</comment>
<reference evidence="5 6" key="1">
    <citation type="journal article" date="2021" name="J. Hered.">
        <title>A chromosome-level genome assembly of the parasitoid wasp, Cotesia glomerata (Hymenoptera: Braconidae).</title>
        <authorList>
            <person name="Pinto B.J."/>
            <person name="Weis J.J."/>
            <person name="Gamble T."/>
            <person name="Ode P.J."/>
            <person name="Paul R."/>
            <person name="Zaspel J.M."/>
        </authorList>
    </citation>
    <scope>NUCLEOTIDE SEQUENCE [LARGE SCALE GENOMIC DNA]</scope>
    <source>
        <strain evidence="5">CgM1</strain>
    </source>
</reference>
<dbReference type="AlphaFoldDB" id="A0AAV7HQT6"/>
<name>A0AAV7HQT6_COTGL</name>
<dbReference type="InterPro" id="IPR036383">
    <property type="entry name" value="TSP1_rpt_sf"/>
</dbReference>
<evidence type="ECO:0000256" key="1">
    <source>
        <dbReference type="ARBA" id="ARBA00004613"/>
    </source>
</evidence>
<accession>A0AAV7HQT6</accession>
<comment type="subcellular location">
    <subcellularLocation>
        <location evidence="1">Secreted</location>
    </subcellularLocation>
</comment>